<evidence type="ECO:0000256" key="4">
    <source>
        <dbReference type="ARBA" id="ARBA00022475"/>
    </source>
</evidence>
<evidence type="ECO:0000256" key="3">
    <source>
        <dbReference type="ARBA" id="ARBA00022448"/>
    </source>
</evidence>
<keyword evidence="7 8" id="KW-0472">Membrane</keyword>
<keyword evidence="5 8" id="KW-0812">Transmembrane</keyword>
<sequence length="133" mass="13593">MSVNRTVLVCLALASLLLVAAAFALTVGRFTLPVSSVLQAIAGQGNPMAQQIVRAIRLPRVLTAVLVGCALGISGAIFQSVSRNALGSPDVIGFTTGAATGAIVQIVLFNGNTVAIVLSAMAGGWRRRCWSTG</sequence>
<gene>
    <name evidence="9" type="primary">fepG_3</name>
    <name evidence="9" type="ORF">NCTC12965_05386</name>
</gene>
<dbReference type="EMBL" id="CABEEZ010000116">
    <property type="protein sequence ID" value="VTR46522.1"/>
    <property type="molecule type" value="Genomic_DNA"/>
</dbReference>
<evidence type="ECO:0000256" key="1">
    <source>
        <dbReference type="ARBA" id="ARBA00004651"/>
    </source>
</evidence>
<name>A0A4U9VLT5_SERFO</name>
<evidence type="ECO:0000256" key="7">
    <source>
        <dbReference type="ARBA" id="ARBA00023136"/>
    </source>
</evidence>
<dbReference type="Pfam" id="PF01032">
    <property type="entry name" value="FecCD"/>
    <property type="match status" value="1"/>
</dbReference>
<evidence type="ECO:0000256" key="6">
    <source>
        <dbReference type="ARBA" id="ARBA00022989"/>
    </source>
</evidence>
<dbReference type="GO" id="GO:0022857">
    <property type="term" value="F:transmembrane transporter activity"/>
    <property type="evidence" value="ECO:0007669"/>
    <property type="project" value="InterPro"/>
</dbReference>
<evidence type="ECO:0000256" key="8">
    <source>
        <dbReference type="SAM" id="Phobius"/>
    </source>
</evidence>
<comment type="subcellular location">
    <subcellularLocation>
        <location evidence="1">Cell membrane</location>
        <topology evidence="1">Multi-pass membrane protein</topology>
    </subcellularLocation>
</comment>
<keyword evidence="3" id="KW-0813">Transport</keyword>
<dbReference type="AlphaFoldDB" id="A0A4U9VLT5"/>
<accession>A0A4U9VLT5</accession>
<dbReference type="PANTHER" id="PTHR30472:SF24">
    <property type="entry name" value="FERRIC ENTEROBACTIN TRANSPORT SYSTEM PERMEASE PROTEIN FEPG"/>
    <property type="match status" value="1"/>
</dbReference>
<dbReference type="Gene3D" id="1.10.3470.10">
    <property type="entry name" value="ABC transporter involved in vitamin B12 uptake, BtuC"/>
    <property type="match status" value="1"/>
</dbReference>
<dbReference type="SUPFAM" id="SSF81345">
    <property type="entry name" value="ABC transporter involved in vitamin B12 uptake, BtuC"/>
    <property type="match status" value="1"/>
</dbReference>
<dbReference type="GO" id="GO:0033214">
    <property type="term" value="P:siderophore-iron import into cell"/>
    <property type="evidence" value="ECO:0007669"/>
    <property type="project" value="TreeGrafter"/>
</dbReference>
<dbReference type="InterPro" id="IPR037294">
    <property type="entry name" value="ABC_BtuC-like"/>
</dbReference>
<organism evidence="9">
    <name type="scientific">Serratia fonticola</name>
    <dbReference type="NCBI Taxonomy" id="47917"/>
    <lineage>
        <taxon>Bacteria</taxon>
        <taxon>Pseudomonadati</taxon>
        <taxon>Pseudomonadota</taxon>
        <taxon>Gammaproteobacteria</taxon>
        <taxon>Enterobacterales</taxon>
        <taxon>Yersiniaceae</taxon>
        <taxon>Serratia</taxon>
    </lineage>
</organism>
<feature type="transmembrane region" description="Helical" evidence="8">
    <location>
        <begin position="61"/>
        <end position="82"/>
    </location>
</feature>
<evidence type="ECO:0000313" key="9">
    <source>
        <dbReference type="EMBL" id="VTR46522.1"/>
    </source>
</evidence>
<reference evidence="9" key="1">
    <citation type="submission" date="2019-05" db="EMBL/GenBank/DDBJ databases">
        <authorList>
            <consortium name="Pathogen Informatics"/>
        </authorList>
    </citation>
    <scope>NUCLEOTIDE SEQUENCE [LARGE SCALE GENOMIC DNA]</scope>
    <source>
        <strain evidence="9">NCTC12965</strain>
    </source>
</reference>
<proteinExistence type="inferred from homology"/>
<dbReference type="PANTHER" id="PTHR30472">
    <property type="entry name" value="FERRIC ENTEROBACTIN TRANSPORT SYSTEM PERMEASE PROTEIN"/>
    <property type="match status" value="1"/>
</dbReference>
<comment type="similarity">
    <text evidence="2">Belongs to the binding-protein-dependent transport system permease family. FecCD subfamily.</text>
</comment>
<dbReference type="InterPro" id="IPR000522">
    <property type="entry name" value="ABC_transptr_permease_BtuC"/>
</dbReference>
<dbReference type="GO" id="GO:0005886">
    <property type="term" value="C:plasma membrane"/>
    <property type="evidence" value="ECO:0007669"/>
    <property type="project" value="UniProtKB-SubCell"/>
</dbReference>
<evidence type="ECO:0000256" key="2">
    <source>
        <dbReference type="ARBA" id="ARBA00007935"/>
    </source>
</evidence>
<evidence type="ECO:0000256" key="5">
    <source>
        <dbReference type="ARBA" id="ARBA00022692"/>
    </source>
</evidence>
<keyword evidence="6 8" id="KW-1133">Transmembrane helix</keyword>
<feature type="transmembrane region" description="Helical" evidence="8">
    <location>
        <begin position="102"/>
        <end position="125"/>
    </location>
</feature>
<keyword evidence="4" id="KW-1003">Cell membrane</keyword>
<protein>
    <submittedName>
        <fullName evidence="9">Ferric enterobactin transport system permease protein fepG</fullName>
    </submittedName>
</protein>